<dbReference type="AlphaFoldDB" id="A0A7W3IV11"/>
<dbReference type="Gene3D" id="1.10.1040.10">
    <property type="entry name" value="N-(1-d-carboxylethyl)-l-norvaline Dehydrogenase, domain 2"/>
    <property type="match status" value="1"/>
</dbReference>
<sequence length="309" mass="30409">MTGPVVPASGPATVAVVGLGAMGGPAAAALGAAGHRVRGADPSARARDRAAGAGVDVHEDPAAAVRGAELVLLSLPTPAVVLTVIDELADALADRVDGVLVADLSTTGPEAAREAAARVRAAGGRFVDAPILGRPAACGRWTLVCGGDATDVDRLRALSVGVLAAGVERIGAVGAGATLKVLNNLMFGAINAVTAEVVDLAERAGLDPARFAAVVAGSGAATVSPLFADLAPRMAARDYAPTFTVDLLAKDVGLGVRLADGLGVEATVSRTVARLTAAASAAGLGARDTAALVEPLRDRPADGPADPAR</sequence>
<evidence type="ECO:0000313" key="7">
    <source>
        <dbReference type="EMBL" id="MBA8795786.1"/>
    </source>
</evidence>
<dbReference type="SUPFAM" id="SSF48179">
    <property type="entry name" value="6-phosphogluconate dehydrogenase C-terminal domain-like"/>
    <property type="match status" value="1"/>
</dbReference>
<dbReference type="GO" id="GO:0008442">
    <property type="term" value="F:3-hydroxyisobutyrate dehydrogenase activity"/>
    <property type="evidence" value="ECO:0007669"/>
    <property type="project" value="UniProtKB-EC"/>
</dbReference>
<dbReference type="EC" id="1.1.1.31" evidence="7"/>
<dbReference type="Pfam" id="PF03446">
    <property type="entry name" value="NAD_binding_2"/>
    <property type="match status" value="1"/>
</dbReference>
<feature type="domain" description="3-hydroxyisobutyrate dehydrogenase-like NAD-binding" evidence="6">
    <location>
        <begin position="174"/>
        <end position="295"/>
    </location>
</feature>
<dbReference type="InterPro" id="IPR013328">
    <property type="entry name" value="6PGD_dom2"/>
</dbReference>
<dbReference type="RefSeq" id="WP_182561410.1">
    <property type="nucleotide sequence ID" value="NZ_JACGWT010000006.1"/>
</dbReference>
<reference evidence="7 8" key="1">
    <citation type="submission" date="2020-07" db="EMBL/GenBank/DDBJ databases">
        <title>Sequencing the genomes of 1000 actinobacteria strains.</title>
        <authorList>
            <person name="Klenk H.-P."/>
        </authorList>
    </citation>
    <scope>NUCLEOTIDE SEQUENCE [LARGE SCALE GENOMIC DNA]</scope>
    <source>
        <strain evidence="7 8">DSM 100723</strain>
    </source>
</reference>
<dbReference type="PANTHER" id="PTHR22981:SF80">
    <property type="entry name" value="BLR4309 PROTEIN"/>
    <property type="match status" value="1"/>
</dbReference>
<dbReference type="PIRSF" id="PIRSF000103">
    <property type="entry name" value="HIBADH"/>
    <property type="match status" value="1"/>
</dbReference>
<feature type="domain" description="6-phosphogluconate dehydrogenase NADP-binding" evidence="5">
    <location>
        <begin position="13"/>
        <end position="157"/>
    </location>
</feature>
<keyword evidence="2 7" id="KW-0560">Oxidoreductase</keyword>
<dbReference type="InterPro" id="IPR036291">
    <property type="entry name" value="NAD(P)-bd_dom_sf"/>
</dbReference>
<keyword evidence="8" id="KW-1185">Reference proteome</keyword>
<dbReference type="InterPro" id="IPR029154">
    <property type="entry name" value="HIBADH-like_NADP-bd"/>
</dbReference>
<dbReference type="Proteomes" id="UP000523079">
    <property type="component" value="Unassembled WGS sequence"/>
</dbReference>
<dbReference type="PANTHER" id="PTHR22981">
    <property type="entry name" value="3-HYDROXYISOBUTYRATE DEHYDROGENASE-RELATED"/>
    <property type="match status" value="1"/>
</dbReference>
<dbReference type="InterPro" id="IPR008927">
    <property type="entry name" value="6-PGluconate_DH-like_C_sf"/>
</dbReference>
<comment type="caution">
    <text evidence="7">The sequence shown here is derived from an EMBL/GenBank/DDBJ whole genome shotgun (WGS) entry which is preliminary data.</text>
</comment>
<keyword evidence="3" id="KW-0520">NAD</keyword>
<evidence type="ECO:0000256" key="4">
    <source>
        <dbReference type="PIRSR" id="PIRSR000103-1"/>
    </source>
</evidence>
<dbReference type="GO" id="GO:0050661">
    <property type="term" value="F:NADP binding"/>
    <property type="evidence" value="ECO:0007669"/>
    <property type="project" value="InterPro"/>
</dbReference>
<feature type="active site" evidence="4">
    <location>
        <position position="180"/>
    </location>
</feature>
<gene>
    <name evidence="7" type="ORF">FHX74_003427</name>
</gene>
<comment type="similarity">
    <text evidence="1">Belongs to the HIBADH-related family.</text>
</comment>
<dbReference type="InterPro" id="IPR006115">
    <property type="entry name" value="6PGDH_NADP-bd"/>
</dbReference>
<proteinExistence type="inferred from homology"/>
<dbReference type="Gene3D" id="3.40.50.720">
    <property type="entry name" value="NAD(P)-binding Rossmann-like Domain"/>
    <property type="match status" value="1"/>
</dbReference>
<dbReference type="GO" id="GO:0051287">
    <property type="term" value="F:NAD binding"/>
    <property type="evidence" value="ECO:0007669"/>
    <property type="project" value="InterPro"/>
</dbReference>
<name>A0A7W3IV11_9ACTN</name>
<dbReference type="Pfam" id="PF14833">
    <property type="entry name" value="NAD_binding_11"/>
    <property type="match status" value="1"/>
</dbReference>
<evidence type="ECO:0000259" key="6">
    <source>
        <dbReference type="Pfam" id="PF14833"/>
    </source>
</evidence>
<evidence type="ECO:0000259" key="5">
    <source>
        <dbReference type="Pfam" id="PF03446"/>
    </source>
</evidence>
<dbReference type="EMBL" id="JACGWT010000006">
    <property type="protein sequence ID" value="MBA8795786.1"/>
    <property type="molecule type" value="Genomic_DNA"/>
</dbReference>
<evidence type="ECO:0000256" key="3">
    <source>
        <dbReference type="ARBA" id="ARBA00023027"/>
    </source>
</evidence>
<organism evidence="7 8">
    <name type="scientific">Microlunatus kandeliicorticis</name>
    <dbReference type="NCBI Taxonomy" id="1759536"/>
    <lineage>
        <taxon>Bacteria</taxon>
        <taxon>Bacillati</taxon>
        <taxon>Actinomycetota</taxon>
        <taxon>Actinomycetes</taxon>
        <taxon>Propionibacteriales</taxon>
        <taxon>Propionibacteriaceae</taxon>
        <taxon>Microlunatus</taxon>
    </lineage>
</organism>
<evidence type="ECO:0000256" key="2">
    <source>
        <dbReference type="ARBA" id="ARBA00023002"/>
    </source>
</evidence>
<dbReference type="InterPro" id="IPR015815">
    <property type="entry name" value="HIBADH-related"/>
</dbReference>
<evidence type="ECO:0000313" key="8">
    <source>
        <dbReference type="Proteomes" id="UP000523079"/>
    </source>
</evidence>
<dbReference type="SUPFAM" id="SSF51735">
    <property type="entry name" value="NAD(P)-binding Rossmann-fold domains"/>
    <property type="match status" value="1"/>
</dbReference>
<evidence type="ECO:0000256" key="1">
    <source>
        <dbReference type="ARBA" id="ARBA00009080"/>
    </source>
</evidence>
<accession>A0A7W3IV11</accession>
<protein>
    <submittedName>
        <fullName evidence="7">3-hydroxyisobutyrate dehydrogenase</fullName>
        <ecNumber evidence="7">1.1.1.31</ecNumber>
    </submittedName>
</protein>